<dbReference type="Pfam" id="PF16199">
    <property type="entry name" value="Radical_SAM_C"/>
    <property type="match status" value="1"/>
</dbReference>
<comment type="caution">
    <text evidence="8">The sequence shown here is derived from an EMBL/GenBank/DDBJ whole genome shotgun (WGS) entry which is preliminary data.</text>
</comment>
<proteinExistence type="predicted"/>
<accession>A0A7X3MGL7</accession>
<organism evidence="8 9">
    <name type="scientific">Sporofaciens musculi</name>
    <dbReference type="NCBI Taxonomy" id="2681861"/>
    <lineage>
        <taxon>Bacteria</taxon>
        <taxon>Bacillati</taxon>
        <taxon>Bacillota</taxon>
        <taxon>Clostridia</taxon>
        <taxon>Lachnospirales</taxon>
        <taxon>Lachnospiraceae</taxon>
        <taxon>Sporofaciens</taxon>
    </lineage>
</organism>
<dbReference type="NCBIfam" id="TIGR01212">
    <property type="entry name" value="TIGR01212 family radical SAM protein"/>
    <property type="match status" value="1"/>
</dbReference>
<dbReference type="InterPro" id="IPR058240">
    <property type="entry name" value="rSAM_sf"/>
</dbReference>
<dbReference type="Gene3D" id="3.80.30.20">
    <property type="entry name" value="tm_1862 like domain"/>
    <property type="match status" value="1"/>
</dbReference>
<evidence type="ECO:0000313" key="8">
    <source>
        <dbReference type="EMBL" id="MXP76081.1"/>
    </source>
</evidence>
<keyword evidence="5" id="KW-0408">Iron</keyword>
<sequence length="317" mass="36478">MVQELPYYAYSEYLKDKYGEKIYKLPVNLPVSCPNRLTGRGCAFCSEKGAGFEAMDCRVPVKEQLKKTRQRIETKYHARKFIAYFQNYTNTFLPLTQFCSYVDEAAGVQDVVELAISTRPDCISLEYLEALLDVRRRYGSNITIELGLQTSNYHTLMRMNRGHTLAEFIDAVLAVQAYGFEVCAHVILNLPNDELSDTIETAKILSALRVQTVKAHSLYLAKGTALCDAYERGEVTICSKEEYLKRLASFLDYLSPKIGVERLFSRIPFDDAIFCNWGTSWWKLRDELLEYMREKGSFQGRKFHYLNGSALKQMQRT</sequence>
<dbReference type="RefSeq" id="WP_159751252.1">
    <property type="nucleotide sequence ID" value="NZ_WUQX01000001.1"/>
</dbReference>
<dbReference type="GO" id="GO:0003824">
    <property type="term" value="F:catalytic activity"/>
    <property type="evidence" value="ECO:0007669"/>
    <property type="project" value="InterPro"/>
</dbReference>
<evidence type="ECO:0000256" key="6">
    <source>
        <dbReference type="ARBA" id="ARBA00023014"/>
    </source>
</evidence>
<dbReference type="InterPro" id="IPR032432">
    <property type="entry name" value="Radical_SAM_C"/>
</dbReference>
<dbReference type="PROSITE" id="PS51918">
    <property type="entry name" value="RADICAL_SAM"/>
    <property type="match status" value="1"/>
</dbReference>
<evidence type="ECO:0000259" key="7">
    <source>
        <dbReference type="PROSITE" id="PS51918"/>
    </source>
</evidence>
<keyword evidence="6" id="KW-0411">Iron-sulfur</keyword>
<evidence type="ECO:0000313" key="9">
    <source>
        <dbReference type="Proteomes" id="UP000460412"/>
    </source>
</evidence>
<protein>
    <submittedName>
        <fullName evidence="8">TIGR01212 family radical SAM protein</fullName>
    </submittedName>
</protein>
<dbReference type="SMART" id="SM00729">
    <property type="entry name" value="Elp3"/>
    <property type="match status" value="1"/>
</dbReference>
<gene>
    <name evidence="8" type="ORF">GN277_11980</name>
</gene>
<evidence type="ECO:0000256" key="1">
    <source>
        <dbReference type="ARBA" id="ARBA00001966"/>
    </source>
</evidence>
<dbReference type="InterPro" id="IPR005911">
    <property type="entry name" value="YhcC-like"/>
</dbReference>
<dbReference type="PANTHER" id="PTHR11135">
    <property type="entry name" value="HISTONE ACETYLTRANSFERASE-RELATED"/>
    <property type="match status" value="1"/>
</dbReference>
<reference evidence="8 9" key="1">
    <citation type="submission" date="2019-12" db="EMBL/GenBank/DDBJ databases">
        <title>Sporaefaciens musculi gen. nov., sp. nov., a novel bacterium isolated from the caecum of an obese mouse.</title>
        <authorList>
            <person name="Rasmussen T.S."/>
            <person name="Streidl T."/>
            <person name="Hitch T.C.A."/>
            <person name="Wortmann E."/>
            <person name="Deptula P."/>
            <person name="Hansen M."/>
            <person name="Nielsen D.S."/>
            <person name="Clavel T."/>
            <person name="Vogensen F.K."/>
        </authorList>
    </citation>
    <scope>NUCLEOTIDE SEQUENCE [LARGE SCALE GENOMIC DNA]</scope>
    <source>
        <strain evidence="8 9">WCA-9-b2</strain>
    </source>
</reference>
<keyword evidence="9" id="KW-1185">Reference proteome</keyword>
<keyword evidence="4" id="KW-0479">Metal-binding</keyword>
<dbReference type="GO" id="GO:0051539">
    <property type="term" value="F:4 iron, 4 sulfur cluster binding"/>
    <property type="evidence" value="ECO:0007669"/>
    <property type="project" value="UniProtKB-KW"/>
</dbReference>
<keyword evidence="3" id="KW-0949">S-adenosyl-L-methionine</keyword>
<dbReference type="InterPro" id="IPR039661">
    <property type="entry name" value="ELP3"/>
</dbReference>
<dbReference type="SFLD" id="SFLDG01091">
    <property type="entry name" value="uncharacterized_CHP01210-like"/>
    <property type="match status" value="1"/>
</dbReference>
<dbReference type="SUPFAM" id="SSF102114">
    <property type="entry name" value="Radical SAM enzymes"/>
    <property type="match status" value="1"/>
</dbReference>
<dbReference type="SFLD" id="SFLDS00029">
    <property type="entry name" value="Radical_SAM"/>
    <property type="match status" value="1"/>
</dbReference>
<comment type="cofactor">
    <cofactor evidence="1">
        <name>[4Fe-4S] cluster</name>
        <dbReference type="ChEBI" id="CHEBI:49883"/>
    </cofactor>
</comment>
<evidence type="ECO:0000256" key="3">
    <source>
        <dbReference type="ARBA" id="ARBA00022691"/>
    </source>
</evidence>
<dbReference type="AlphaFoldDB" id="A0A7X3MGL7"/>
<keyword evidence="2" id="KW-0004">4Fe-4S</keyword>
<dbReference type="InterPro" id="IPR023404">
    <property type="entry name" value="rSAM_horseshoe"/>
</dbReference>
<feature type="domain" description="Radical SAM core" evidence="7">
    <location>
        <begin position="17"/>
        <end position="257"/>
    </location>
</feature>
<dbReference type="InterPro" id="IPR006638">
    <property type="entry name" value="Elp3/MiaA/NifB-like_rSAM"/>
</dbReference>
<evidence type="ECO:0000256" key="4">
    <source>
        <dbReference type="ARBA" id="ARBA00022723"/>
    </source>
</evidence>
<dbReference type="PANTHER" id="PTHR11135:SF1">
    <property type="entry name" value="PROTEIN YHCC"/>
    <property type="match status" value="1"/>
</dbReference>
<evidence type="ECO:0000256" key="2">
    <source>
        <dbReference type="ARBA" id="ARBA00022485"/>
    </source>
</evidence>
<dbReference type="Proteomes" id="UP000460412">
    <property type="component" value="Unassembled WGS sequence"/>
</dbReference>
<dbReference type="GO" id="GO:0046872">
    <property type="term" value="F:metal ion binding"/>
    <property type="evidence" value="ECO:0007669"/>
    <property type="project" value="UniProtKB-KW"/>
</dbReference>
<dbReference type="EMBL" id="WUQX01000001">
    <property type="protein sequence ID" value="MXP76081.1"/>
    <property type="molecule type" value="Genomic_DNA"/>
</dbReference>
<evidence type="ECO:0000256" key="5">
    <source>
        <dbReference type="ARBA" id="ARBA00023004"/>
    </source>
</evidence>
<dbReference type="SFLD" id="SFLDG01086">
    <property type="entry name" value="elongater_protein-like"/>
    <property type="match status" value="1"/>
</dbReference>
<dbReference type="Pfam" id="PF04055">
    <property type="entry name" value="Radical_SAM"/>
    <property type="match status" value="1"/>
</dbReference>
<dbReference type="InterPro" id="IPR007197">
    <property type="entry name" value="rSAM"/>
</dbReference>
<name>A0A7X3MGL7_9FIRM</name>